<feature type="domain" description="PLD phosphodiesterase" evidence="1">
    <location>
        <begin position="193"/>
        <end position="220"/>
    </location>
</feature>
<dbReference type="SUPFAM" id="SSF56024">
    <property type="entry name" value="Phospholipase D/nuclease"/>
    <property type="match status" value="1"/>
</dbReference>
<proteinExistence type="predicted"/>
<gene>
    <name evidence="2" type="ORF">PHYSODRAFT_327063</name>
</gene>
<dbReference type="PROSITE" id="PS50035">
    <property type="entry name" value="PLD"/>
    <property type="match status" value="1"/>
</dbReference>
<sequence length="308" mass="35174">MSAMLEQRYFLKKWLHTYASVLQTGTLSKDDCYAVTVKFECSPRVVKDRFDKRGSPRKKRGRPRPNIGELADKLTEATAGNPVILRINQSVAVRPGGARLVECNFADIAHTVKMKPRTYRRYHDEVMLELMLRNAPAKGTWGRTIARRIVAAKDKRSLRIVIYADKKTMWNEDCHDVYAYLLENNVEVYVSLDSAMEHSKMWILDGRIIIEGSFNISVAALGVKEDRKPKMLRSSYSANHSNYFNTCLLLSSSHVLVAPSFAFFQGGVRTFAPATPPPMHQRTTARANGCNRRRFITQEQRELHGNHR</sequence>
<reference evidence="2 3" key="1">
    <citation type="journal article" date="2006" name="Science">
        <title>Phytophthora genome sequences uncover evolutionary origins and mechanisms of pathogenesis.</title>
        <authorList>
            <person name="Tyler B.M."/>
            <person name="Tripathy S."/>
            <person name="Zhang X."/>
            <person name="Dehal P."/>
            <person name="Jiang R.H."/>
            <person name="Aerts A."/>
            <person name="Arredondo F.D."/>
            <person name="Baxter L."/>
            <person name="Bensasson D."/>
            <person name="Beynon J.L."/>
            <person name="Chapman J."/>
            <person name="Damasceno C.M."/>
            <person name="Dorrance A.E."/>
            <person name="Dou D."/>
            <person name="Dickerman A.W."/>
            <person name="Dubchak I.L."/>
            <person name="Garbelotto M."/>
            <person name="Gijzen M."/>
            <person name="Gordon S.G."/>
            <person name="Govers F."/>
            <person name="Grunwald N.J."/>
            <person name="Huang W."/>
            <person name="Ivors K.L."/>
            <person name="Jones R.W."/>
            <person name="Kamoun S."/>
            <person name="Krampis K."/>
            <person name="Lamour K.H."/>
            <person name="Lee M.K."/>
            <person name="McDonald W.H."/>
            <person name="Medina M."/>
            <person name="Meijer H.J."/>
            <person name="Nordberg E.K."/>
            <person name="Maclean D.J."/>
            <person name="Ospina-Giraldo M.D."/>
            <person name="Morris P.F."/>
            <person name="Phuntumart V."/>
            <person name="Putnam N.H."/>
            <person name="Rash S."/>
            <person name="Rose J.K."/>
            <person name="Sakihama Y."/>
            <person name="Salamov A.A."/>
            <person name="Savidor A."/>
            <person name="Scheuring C.F."/>
            <person name="Smith B.M."/>
            <person name="Sobral B.W."/>
            <person name="Terry A."/>
            <person name="Torto-Alalibo T.A."/>
            <person name="Win J."/>
            <person name="Xu Z."/>
            <person name="Zhang H."/>
            <person name="Grigoriev I.V."/>
            <person name="Rokhsar D.S."/>
            <person name="Boore J.L."/>
        </authorList>
    </citation>
    <scope>NUCLEOTIDE SEQUENCE [LARGE SCALE GENOMIC DNA]</scope>
    <source>
        <strain evidence="2 3">P6497</strain>
    </source>
</reference>
<dbReference type="GO" id="GO:0003824">
    <property type="term" value="F:catalytic activity"/>
    <property type="evidence" value="ECO:0007669"/>
    <property type="project" value="InterPro"/>
</dbReference>
<evidence type="ECO:0000259" key="1">
    <source>
        <dbReference type="PROSITE" id="PS50035"/>
    </source>
</evidence>
<dbReference type="SMR" id="G4YXA5"/>
<keyword evidence="3" id="KW-1185">Reference proteome</keyword>
<organism evidence="2 3">
    <name type="scientific">Phytophthora sojae (strain P6497)</name>
    <name type="common">Soybean stem and root rot agent</name>
    <name type="synonym">Phytophthora megasperma f. sp. glycines</name>
    <dbReference type="NCBI Taxonomy" id="1094619"/>
    <lineage>
        <taxon>Eukaryota</taxon>
        <taxon>Sar</taxon>
        <taxon>Stramenopiles</taxon>
        <taxon>Oomycota</taxon>
        <taxon>Peronosporomycetes</taxon>
        <taxon>Peronosporales</taxon>
        <taxon>Peronosporaceae</taxon>
        <taxon>Phytophthora</taxon>
    </lineage>
</organism>
<name>G4YXA5_PHYSP</name>
<dbReference type="Pfam" id="PF13091">
    <property type="entry name" value="PLDc_2"/>
    <property type="match status" value="1"/>
</dbReference>
<dbReference type="EMBL" id="JH159152">
    <property type="protein sequence ID" value="EGZ26139.1"/>
    <property type="molecule type" value="Genomic_DNA"/>
</dbReference>
<dbReference type="Gene3D" id="3.30.870.10">
    <property type="entry name" value="Endonuclease Chain A"/>
    <property type="match status" value="1"/>
</dbReference>
<dbReference type="AlphaFoldDB" id="G4YXA5"/>
<evidence type="ECO:0000313" key="3">
    <source>
        <dbReference type="Proteomes" id="UP000002640"/>
    </source>
</evidence>
<dbReference type="KEGG" id="psoj:PHYSODRAFT_327063"/>
<dbReference type="InterPro" id="IPR001736">
    <property type="entry name" value="PLipase_D/transphosphatidylase"/>
</dbReference>
<evidence type="ECO:0000313" key="2">
    <source>
        <dbReference type="EMBL" id="EGZ26139.1"/>
    </source>
</evidence>
<dbReference type="Proteomes" id="UP000002640">
    <property type="component" value="Unassembled WGS sequence"/>
</dbReference>
<dbReference type="InParanoid" id="G4YXA5"/>
<dbReference type="GeneID" id="20645549"/>
<accession>G4YXA5</accession>
<dbReference type="InterPro" id="IPR025202">
    <property type="entry name" value="PLD-like_dom"/>
</dbReference>
<dbReference type="RefSeq" id="XP_009521427.1">
    <property type="nucleotide sequence ID" value="XM_009523132.1"/>
</dbReference>
<protein>
    <recommendedName>
        <fullName evidence="1">PLD phosphodiesterase domain-containing protein</fullName>
    </recommendedName>
</protein>